<dbReference type="Pfam" id="PF01323">
    <property type="entry name" value="DSBA"/>
    <property type="match status" value="1"/>
</dbReference>
<proteinExistence type="inferred from homology"/>
<evidence type="ECO:0000313" key="4">
    <source>
        <dbReference type="Proteomes" id="UP001562065"/>
    </source>
</evidence>
<evidence type="ECO:0000256" key="1">
    <source>
        <dbReference type="PIRNR" id="PIRNR006386"/>
    </source>
</evidence>
<name>A0ABV4AHA8_9GAMM</name>
<dbReference type="Proteomes" id="UP001562065">
    <property type="component" value="Unassembled WGS sequence"/>
</dbReference>
<dbReference type="InterPro" id="IPR036249">
    <property type="entry name" value="Thioredoxin-like_sf"/>
</dbReference>
<dbReference type="SUPFAM" id="SSF52833">
    <property type="entry name" value="Thioredoxin-like"/>
    <property type="match status" value="1"/>
</dbReference>
<sequence>MSQTLEFIFDFASPNAYLSHKVLPALAQRTGAELVYTPCLLGGIFKATGNQAPMLAFAGVPSKLQYGLLEMRRFVARHQLPFQMNPHFPLNTLLLMRGAVAAQELGCFEDYVDTMFHFMWEAPRKMDDPQVWQQSLAERGLPAEQLAAAVQTDSVKQTLVTNTSSAVERGAFGIPTFFVGNEMWFGKEYLNDVEAYLTQGARQ</sequence>
<dbReference type="PANTHER" id="PTHR42943">
    <property type="entry name" value="GLUTATHIONE S-TRANSFERASE KAPPA"/>
    <property type="match status" value="1"/>
</dbReference>
<dbReference type="InterPro" id="IPR014440">
    <property type="entry name" value="HCCAis_GSTk"/>
</dbReference>
<dbReference type="CDD" id="cd03022">
    <property type="entry name" value="DsbA_HCCA_Iso"/>
    <property type="match status" value="1"/>
</dbReference>
<feature type="domain" description="DSBA-like thioredoxin" evidence="2">
    <location>
        <begin position="4"/>
        <end position="197"/>
    </location>
</feature>
<keyword evidence="1 3" id="KW-0413">Isomerase</keyword>
<dbReference type="Gene3D" id="3.40.30.10">
    <property type="entry name" value="Glutaredoxin"/>
    <property type="match status" value="1"/>
</dbReference>
<comment type="similarity">
    <text evidence="1">Belongs to the GST superfamily. NadH family.</text>
</comment>
<comment type="catalytic activity">
    <reaction evidence="1">
        <text>2-hydroxychromene-2-carboxylate = (3E)-4-(2-hydroxyphenyl)-2-oxobut-3-enoate</text>
        <dbReference type="Rhea" id="RHEA:27401"/>
        <dbReference type="ChEBI" id="CHEBI:59350"/>
        <dbReference type="ChEBI" id="CHEBI:59353"/>
        <dbReference type="EC" id="5.99.1.4"/>
    </reaction>
</comment>
<accession>A0ABV4AHA8</accession>
<gene>
    <name evidence="3" type="ORF">AB5I84_08710</name>
</gene>
<keyword evidence="4" id="KW-1185">Reference proteome</keyword>
<protein>
    <recommendedName>
        <fullName evidence="1">2-hydroxychromene-2-carboxylate isomerase</fullName>
        <ecNumber evidence="1">5.99.1.4</ecNumber>
    </recommendedName>
</protein>
<dbReference type="InterPro" id="IPR051924">
    <property type="entry name" value="GST_Kappa/NadH"/>
</dbReference>
<dbReference type="PIRSF" id="PIRSF006386">
    <property type="entry name" value="HCCAis_GSTk"/>
    <property type="match status" value="1"/>
</dbReference>
<dbReference type="InterPro" id="IPR044087">
    <property type="entry name" value="NahD-like"/>
</dbReference>
<dbReference type="RefSeq" id="WP_369455464.1">
    <property type="nucleotide sequence ID" value="NZ_JBGCUO010000001.1"/>
</dbReference>
<reference evidence="3 4" key="1">
    <citation type="submission" date="2024-07" db="EMBL/GenBank/DDBJ databases">
        <authorList>
            <person name="Ren Q."/>
        </authorList>
    </citation>
    <scope>NUCLEOTIDE SEQUENCE [LARGE SCALE GENOMIC DNA]</scope>
    <source>
        <strain evidence="3 4">REN37</strain>
    </source>
</reference>
<dbReference type="InterPro" id="IPR001853">
    <property type="entry name" value="DSBA-like_thioredoxin_dom"/>
</dbReference>
<evidence type="ECO:0000259" key="2">
    <source>
        <dbReference type="Pfam" id="PF01323"/>
    </source>
</evidence>
<dbReference type="GO" id="GO:0016853">
    <property type="term" value="F:isomerase activity"/>
    <property type="evidence" value="ECO:0007669"/>
    <property type="project" value="UniProtKB-KW"/>
</dbReference>
<evidence type="ECO:0000313" key="3">
    <source>
        <dbReference type="EMBL" id="MEY1662226.1"/>
    </source>
</evidence>
<dbReference type="EC" id="5.99.1.4" evidence="1"/>
<organism evidence="3 4">
    <name type="scientific">Isoalcanivorax beigongshangi</name>
    <dbReference type="NCBI Taxonomy" id="3238810"/>
    <lineage>
        <taxon>Bacteria</taxon>
        <taxon>Pseudomonadati</taxon>
        <taxon>Pseudomonadota</taxon>
        <taxon>Gammaproteobacteria</taxon>
        <taxon>Oceanospirillales</taxon>
        <taxon>Alcanivoracaceae</taxon>
        <taxon>Isoalcanivorax</taxon>
    </lineage>
</organism>
<comment type="caution">
    <text evidence="3">The sequence shown here is derived from an EMBL/GenBank/DDBJ whole genome shotgun (WGS) entry which is preliminary data.</text>
</comment>
<dbReference type="PANTHER" id="PTHR42943:SF2">
    <property type="entry name" value="GLUTATHIONE S-TRANSFERASE KAPPA 1"/>
    <property type="match status" value="1"/>
</dbReference>
<dbReference type="EMBL" id="JBGCUO010000001">
    <property type="protein sequence ID" value="MEY1662226.1"/>
    <property type="molecule type" value="Genomic_DNA"/>
</dbReference>